<evidence type="ECO:0000313" key="2">
    <source>
        <dbReference type="Proteomes" id="UP000261360"/>
    </source>
</evidence>
<protein>
    <recommendedName>
        <fullName evidence="3">Reverse transcriptase domain-containing protein</fullName>
    </recommendedName>
</protein>
<evidence type="ECO:0000313" key="1">
    <source>
        <dbReference type="Ensembl" id="ENSSLDP00000028038.1"/>
    </source>
</evidence>
<sequence length="211" mass="23741">MWLTGCYYEIETQMSDRTLSSSSAAVLSLLDLSATFVTVNRRNLLSVLYYTVLISGKALSWFESHFTGSSFRLVLRPLFFAIYTISLGPIIRSHGFSYNCCTDSTKQRLSSHFTTPLPSDISTWMKECHLQLNLSKTELLVIPTNLSLHNDINIKITSSSLTRGTLADISAPLGALGLDVWLSEWSRSVINRKHEPQQNLSFEGERARQTK</sequence>
<dbReference type="STRING" id="1841481.ENSSLDP00000028038"/>
<organism evidence="1 2">
    <name type="scientific">Seriola lalandi dorsalis</name>
    <dbReference type="NCBI Taxonomy" id="1841481"/>
    <lineage>
        <taxon>Eukaryota</taxon>
        <taxon>Metazoa</taxon>
        <taxon>Chordata</taxon>
        <taxon>Craniata</taxon>
        <taxon>Vertebrata</taxon>
        <taxon>Euteleostomi</taxon>
        <taxon>Actinopterygii</taxon>
        <taxon>Neopterygii</taxon>
        <taxon>Teleostei</taxon>
        <taxon>Neoteleostei</taxon>
        <taxon>Acanthomorphata</taxon>
        <taxon>Carangaria</taxon>
        <taxon>Carangiformes</taxon>
        <taxon>Carangidae</taxon>
        <taxon>Seriola</taxon>
    </lineage>
</organism>
<dbReference type="AlphaFoldDB" id="A0A3B4YIU4"/>
<reference evidence="1" key="2">
    <citation type="submission" date="2025-09" db="UniProtKB">
        <authorList>
            <consortium name="Ensembl"/>
        </authorList>
    </citation>
    <scope>IDENTIFICATION</scope>
</reference>
<keyword evidence="2" id="KW-1185">Reference proteome</keyword>
<dbReference type="Proteomes" id="UP000261360">
    <property type="component" value="Unplaced"/>
</dbReference>
<dbReference type="Ensembl" id="ENSSLDT00000028879.1">
    <property type="protein sequence ID" value="ENSSLDP00000028038.1"/>
    <property type="gene ID" value="ENSSLDG00000021720.1"/>
</dbReference>
<evidence type="ECO:0008006" key="3">
    <source>
        <dbReference type="Google" id="ProtNLM"/>
    </source>
</evidence>
<proteinExistence type="predicted"/>
<reference evidence="1" key="1">
    <citation type="submission" date="2025-08" db="UniProtKB">
        <authorList>
            <consortium name="Ensembl"/>
        </authorList>
    </citation>
    <scope>IDENTIFICATION</scope>
</reference>
<name>A0A3B4YIU4_SERLL</name>
<accession>A0A3B4YIU4</accession>